<evidence type="ECO:0000256" key="1">
    <source>
        <dbReference type="SAM" id="MobiDB-lite"/>
    </source>
</evidence>
<dbReference type="Proteomes" id="UP000266841">
    <property type="component" value="Unassembled WGS sequence"/>
</dbReference>
<evidence type="ECO:0000313" key="2">
    <source>
        <dbReference type="EMBL" id="EJK51828.1"/>
    </source>
</evidence>
<dbReference type="AlphaFoldDB" id="K0RDM9"/>
<organism evidence="2 3">
    <name type="scientific">Thalassiosira oceanica</name>
    <name type="common">Marine diatom</name>
    <dbReference type="NCBI Taxonomy" id="159749"/>
    <lineage>
        <taxon>Eukaryota</taxon>
        <taxon>Sar</taxon>
        <taxon>Stramenopiles</taxon>
        <taxon>Ochrophyta</taxon>
        <taxon>Bacillariophyta</taxon>
        <taxon>Coscinodiscophyceae</taxon>
        <taxon>Thalassiosirophycidae</taxon>
        <taxon>Thalassiosirales</taxon>
        <taxon>Thalassiosiraceae</taxon>
        <taxon>Thalassiosira</taxon>
    </lineage>
</organism>
<feature type="region of interest" description="Disordered" evidence="1">
    <location>
        <begin position="65"/>
        <end position="114"/>
    </location>
</feature>
<sequence>MLLVILDNVEVLVVQWTLLVAARMGSREGDVMSRLSLLLLVHHVFVLACRRVGKLVDVVSSEPLTFLSRPAPGPKSLASAERGPQQGGESSACAGARAPPPRRRQMQDAACRPAKDWTGRGHWGHWGHWGRLAC</sequence>
<comment type="caution">
    <text evidence="2">The sequence shown here is derived from an EMBL/GenBank/DDBJ whole genome shotgun (WGS) entry which is preliminary data.</text>
</comment>
<evidence type="ECO:0000313" key="3">
    <source>
        <dbReference type="Proteomes" id="UP000266841"/>
    </source>
</evidence>
<name>K0RDM9_THAOC</name>
<reference evidence="2 3" key="1">
    <citation type="journal article" date="2012" name="Genome Biol.">
        <title>Genome and low-iron response of an oceanic diatom adapted to chronic iron limitation.</title>
        <authorList>
            <person name="Lommer M."/>
            <person name="Specht M."/>
            <person name="Roy A.S."/>
            <person name="Kraemer L."/>
            <person name="Andreson R."/>
            <person name="Gutowska M.A."/>
            <person name="Wolf J."/>
            <person name="Bergner S.V."/>
            <person name="Schilhabel M.B."/>
            <person name="Klostermeier U.C."/>
            <person name="Beiko R.G."/>
            <person name="Rosenstiel P."/>
            <person name="Hippler M."/>
            <person name="Laroche J."/>
        </authorList>
    </citation>
    <scope>NUCLEOTIDE SEQUENCE [LARGE SCALE GENOMIC DNA]</scope>
    <source>
        <strain evidence="2 3">CCMP1005</strain>
    </source>
</reference>
<gene>
    <name evidence="2" type="ORF">THAOC_28968</name>
</gene>
<keyword evidence="3" id="KW-1185">Reference proteome</keyword>
<proteinExistence type="predicted"/>
<protein>
    <submittedName>
        <fullName evidence="2">Uncharacterized protein</fullName>
    </submittedName>
</protein>
<dbReference type="EMBL" id="AGNL01040953">
    <property type="protein sequence ID" value="EJK51828.1"/>
    <property type="molecule type" value="Genomic_DNA"/>
</dbReference>
<accession>K0RDM9</accession>